<dbReference type="NCBIfam" id="NF047646">
    <property type="entry name" value="REP_Tyr_transpos"/>
    <property type="match status" value="1"/>
</dbReference>
<evidence type="ECO:0000313" key="3">
    <source>
        <dbReference type="Proteomes" id="UP000467322"/>
    </source>
</evidence>
<comment type="caution">
    <text evidence="2">The sequence shown here is derived from an EMBL/GenBank/DDBJ whole genome shotgun (WGS) entry which is preliminary data.</text>
</comment>
<organism evidence="2 3">
    <name type="scientific">Maritimibacter harenae</name>
    <dbReference type="NCBI Taxonomy" id="2606218"/>
    <lineage>
        <taxon>Bacteria</taxon>
        <taxon>Pseudomonadati</taxon>
        <taxon>Pseudomonadota</taxon>
        <taxon>Alphaproteobacteria</taxon>
        <taxon>Rhodobacterales</taxon>
        <taxon>Roseobacteraceae</taxon>
        <taxon>Maritimibacter</taxon>
    </lineage>
</organism>
<dbReference type="SUPFAM" id="SSF143422">
    <property type="entry name" value="Transposase IS200-like"/>
    <property type="match status" value="1"/>
</dbReference>
<evidence type="ECO:0000313" key="2">
    <source>
        <dbReference type="EMBL" id="MZR14186.1"/>
    </source>
</evidence>
<dbReference type="InterPro" id="IPR036515">
    <property type="entry name" value="Transposase_17_sf"/>
</dbReference>
<dbReference type="GO" id="GO:0043565">
    <property type="term" value="F:sequence-specific DNA binding"/>
    <property type="evidence" value="ECO:0007669"/>
    <property type="project" value="TreeGrafter"/>
</dbReference>
<protein>
    <submittedName>
        <fullName evidence="2">Transposase</fullName>
    </submittedName>
</protein>
<name>A0A845M3P4_9RHOB</name>
<dbReference type="SMART" id="SM01321">
    <property type="entry name" value="Y1_Tnp"/>
    <property type="match status" value="1"/>
</dbReference>
<reference evidence="2 3" key="1">
    <citation type="submission" date="2019-12" db="EMBL/GenBank/DDBJ databases">
        <title>Maritimibacter sp. nov. sp. isolated from sea sand.</title>
        <authorList>
            <person name="Kim J."/>
            <person name="Jeong S.E."/>
            <person name="Jung H.S."/>
            <person name="Jeon C.O."/>
        </authorList>
    </citation>
    <scope>NUCLEOTIDE SEQUENCE [LARGE SCALE GENOMIC DNA]</scope>
    <source>
        <strain evidence="2 3">DP07</strain>
    </source>
</reference>
<dbReference type="InterPro" id="IPR002686">
    <property type="entry name" value="Transposase_17"/>
</dbReference>
<dbReference type="Gene3D" id="3.30.70.1290">
    <property type="entry name" value="Transposase IS200-like"/>
    <property type="match status" value="1"/>
</dbReference>
<dbReference type="PANTHER" id="PTHR36966:SF1">
    <property type="entry name" value="REP-ASSOCIATED TYROSINE TRANSPOSASE"/>
    <property type="match status" value="1"/>
</dbReference>
<proteinExistence type="predicted"/>
<dbReference type="GO" id="GO:0006313">
    <property type="term" value="P:DNA transposition"/>
    <property type="evidence" value="ECO:0007669"/>
    <property type="project" value="InterPro"/>
</dbReference>
<sequence>MSSYRRVSLSGGTFFFTVNLAERGSHLLVERIADLRTAYGAVQAELPFRTDAIVVMPDHIHAVWTLLDGDSDFSTRWKKIKTGFSKSILRSPATGGLAPTLRISASKREKGEVGIWQRRFWEHTICSPSDLAEHLRYCWTNPVKHGFVTDPADWPYSSFHRDLEVGWVQTHRM</sequence>
<evidence type="ECO:0000259" key="1">
    <source>
        <dbReference type="SMART" id="SM01321"/>
    </source>
</evidence>
<gene>
    <name evidence="2" type="ORF">GQE99_14275</name>
</gene>
<dbReference type="GO" id="GO:0004803">
    <property type="term" value="F:transposase activity"/>
    <property type="evidence" value="ECO:0007669"/>
    <property type="project" value="InterPro"/>
</dbReference>
<accession>A0A845M3P4</accession>
<feature type="domain" description="Transposase IS200-like" evidence="1">
    <location>
        <begin position="9"/>
        <end position="141"/>
    </location>
</feature>
<dbReference type="AlphaFoldDB" id="A0A845M3P4"/>
<dbReference type="Proteomes" id="UP000467322">
    <property type="component" value="Unassembled WGS sequence"/>
</dbReference>
<dbReference type="InterPro" id="IPR052715">
    <property type="entry name" value="RAYT_transposase"/>
</dbReference>
<keyword evidence="3" id="KW-1185">Reference proteome</keyword>
<dbReference type="EMBL" id="WTUX01000017">
    <property type="protein sequence ID" value="MZR14186.1"/>
    <property type="molecule type" value="Genomic_DNA"/>
</dbReference>
<dbReference type="PANTHER" id="PTHR36966">
    <property type="entry name" value="REP-ASSOCIATED TYROSINE TRANSPOSASE"/>
    <property type="match status" value="1"/>
</dbReference>